<accession>A0A3A1Y1S2</accession>
<dbReference type="InterPro" id="IPR037185">
    <property type="entry name" value="EmrE-like"/>
</dbReference>
<sequence>MGKAVQTSGIAKADTASRISLAIGILASFTIFQQKLTVLAIIGVALAFVAILMLLNRGQSARTISEQIAVRESKFAWLWLFLVWLGYGSIDVLLKLMAVKDTMSLLMLIFILAAVVMLVYNLQRKTKFNFASVLAGILLGALNFTNIFTYVRAHQELHGHTALVFTSMNIGVIALSLLVGVIFKERISKVNYLGILLAVVAIGLIALGRN</sequence>
<feature type="transmembrane region" description="Helical" evidence="1">
    <location>
        <begin position="76"/>
        <end position="97"/>
    </location>
</feature>
<dbReference type="EMBL" id="NRHC01000109">
    <property type="protein sequence ID" value="RIY31236.1"/>
    <property type="molecule type" value="Genomic_DNA"/>
</dbReference>
<proteinExistence type="predicted"/>
<dbReference type="Proteomes" id="UP000265691">
    <property type="component" value="Unassembled WGS sequence"/>
</dbReference>
<reference evidence="2 3" key="1">
    <citation type="submission" date="2017-08" db="EMBL/GenBank/DDBJ databases">
        <title>Reclassification of Bisgaard taxon 37 and 44.</title>
        <authorList>
            <person name="Christensen H."/>
        </authorList>
    </citation>
    <scope>NUCLEOTIDE SEQUENCE [LARGE SCALE GENOMIC DNA]</scope>
    <source>
        <strain evidence="2 3">B96_3</strain>
    </source>
</reference>
<dbReference type="AlphaFoldDB" id="A0A3A1Y1S2"/>
<feature type="transmembrane region" description="Helical" evidence="1">
    <location>
        <begin position="36"/>
        <end position="55"/>
    </location>
</feature>
<keyword evidence="3" id="KW-1185">Reference proteome</keyword>
<keyword evidence="1" id="KW-0472">Membrane</keyword>
<feature type="transmembrane region" description="Helical" evidence="1">
    <location>
        <begin position="129"/>
        <end position="151"/>
    </location>
</feature>
<feature type="transmembrane region" description="Helical" evidence="1">
    <location>
        <begin position="163"/>
        <end position="183"/>
    </location>
</feature>
<feature type="transmembrane region" description="Helical" evidence="1">
    <location>
        <begin position="190"/>
        <end position="208"/>
    </location>
</feature>
<gene>
    <name evidence="2" type="ORF">CKF54_07135</name>
</gene>
<evidence type="ECO:0000313" key="3">
    <source>
        <dbReference type="Proteomes" id="UP000265691"/>
    </source>
</evidence>
<protein>
    <recommendedName>
        <fullName evidence="4">EamA-like transporter family protein</fullName>
    </recommendedName>
</protein>
<name>A0A3A1Y1S2_9GAMM</name>
<comment type="caution">
    <text evidence="2">The sequence shown here is derived from an EMBL/GenBank/DDBJ whole genome shotgun (WGS) entry which is preliminary data.</text>
</comment>
<organism evidence="2 3">
    <name type="scientific">Psittacicella hinzii</name>
    <dbReference type="NCBI Taxonomy" id="2028575"/>
    <lineage>
        <taxon>Bacteria</taxon>
        <taxon>Pseudomonadati</taxon>
        <taxon>Pseudomonadota</taxon>
        <taxon>Gammaproteobacteria</taxon>
        <taxon>Pasteurellales</taxon>
        <taxon>Psittacicellaceae</taxon>
        <taxon>Psittacicella</taxon>
    </lineage>
</organism>
<evidence type="ECO:0000313" key="2">
    <source>
        <dbReference type="EMBL" id="RIY31236.1"/>
    </source>
</evidence>
<keyword evidence="1" id="KW-0812">Transmembrane</keyword>
<keyword evidence="1" id="KW-1133">Transmembrane helix</keyword>
<evidence type="ECO:0008006" key="4">
    <source>
        <dbReference type="Google" id="ProtNLM"/>
    </source>
</evidence>
<dbReference type="SUPFAM" id="SSF103481">
    <property type="entry name" value="Multidrug resistance efflux transporter EmrE"/>
    <property type="match status" value="2"/>
</dbReference>
<feature type="transmembrane region" description="Helical" evidence="1">
    <location>
        <begin position="103"/>
        <end position="122"/>
    </location>
</feature>
<evidence type="ECO:0000256" key="1">
    <source>
        <dbReference type="SAM" id="Phobius"/>
    </source>
</evidence>